<feature type="chain" id="PRO_5005103654" description="Metalloendopeptidase" evidence="2">
    <location>
        <begin position="17"/>
        <end position="301"/>
    </location>
</feature>
<accession>A0A067RDK4</accession>
<dbReference type="SMART" id="SM00235">
    <property type="entry name" value="ZnMc"/>
    <property type="match status" value="1"/>
</dbReference>
<dbReference type="MEROPS" id="M12.A02"/>
<dbReference type="Proteomes" id="UP000027135">
    <property type="component" value="Unassembled WGS sequence"/>
</dbReference>
<keyword evidence="1 2" id="KW-0378">Hydrolase</keyword>
<dbReference type="InterPro" id="IPR024079">
    <property type="entry name" value="MetalloPept_cat_dom_sf"/>
</dbReference>
<dbReference type="PANTHER" id="PTHR10127:SF859">
    <property type="entry name" value="METALLOENDOPEPTIDASE"/>
    <property type="match status" value="1"/>
</dbReference>
<dbReference type="InParanoid" id="A0A067RDK4"/>
<protein>
    <recommendedName>
        <fullName evidence="2">Metalloendopeptidase</fullName>
        <ecNumber evidence="2">3.4.24.-</ecNumber>
    </recommendedName>
</protein>
<proteinExistence type="predicted"/>
<evidence type="ECO:0000256" key="2">
    <source>
        <dbReference type="RuleBase" id="RU361183"/>
    </source>
</evidence>
<feature type="active site" evidence="1">
    <location>
        <position position="181"/>
    </location>
</feature>
<dbReference type="FunFam" id="3.40.390.10:FF:000042">
    <property type="entry name" value="Metalloendopeptidase"/>
    <property type="match status" value="1"/>
</dbReference>
<dbReference type="PRINTS" id="PR00480">
    <property type="entry name" value="ASTACIN"/>
</dbReference>
<keyword evidence="5" id="KW-1185">Reference proteome</keyword>
<evidence type="ECO:0000313" key="4">
    <source>
        <dbReference type="EMBL" id="KDR21847.1"/>
    </source>
</evidence>
<name>A0A067RDK4_ZOONE</name>
<dbReference type="InterPro" id="IPR034035">
    <property type="entry name" value="Astacin-like_dom"/>
</dbReference>
<evidence type="ECO:0000256" key="1">
    <source>
        <dbReference type="PROSITE-ProRule" id="PRU01211"/>
    </source>
</evidence>
<keyword evidence="2" id="KW-0732">Signal</keyword>
<sequence length="301" mass="34648">MKTVVLLAVTCQLALMAPRNIPHVPDVVFPPVPEDARLSSDQLRVLSETNQDPEVQPGLFQGDMALTNDMYDLWRVGLRWDVAPERKWRNNTVHYVISPLYDTSDYVTIYKAILTLNFLTCIKFVPWDGKAKDFLLIWPIKYPQGCWSYVGRFGGPQILSLQPPNAMSANCLGGEGRSIHELLHALGIFHEQSRADRDQFVDIHPENIISEFRVNFNKESLENTTYSFEYDYESIMHYGQFYFSKGKGQPTITPKKKGVKLGQRTAMSHTDCLKINDLYGCLDKSMYHRRKYYTLCKFMGL</sequence>
<dbReference type="OrthoDB" id="291007at2759"/>
<dbReference type="PANTHER" id="PTHR10127">
    <property type="entry name" value="DISCOIDIN, CUB, EGF, LAMININ , AND ZINC METALLOPROTEASE DOMAIN CONTAINING"/>
    <property type="match status" value="1"/>
</dbReference>
<dbReference type="GO" id="GO:0004222">
    <property type="term" value="F:metalloendopeptidase activity"/>
    <property type="evidence" value="ECO:0007669"/>
    <property type="project" value="UniProtKB-UniRule"/>
</dbReference>
<dbReference type="SUPFAM" id="SSF55486">
    <property type="entry name" value="Metalloproteases ('zincins'), catalytic domain"/>
    <property type="match status" value="1"/>
</dbReference>
<feature type="domain" description="Peptidase M12A" evidence="3">
    <location>
        <begin position="76"/>
        <end position="282"/>
    </location>
</feature>
<reference evidence="4 5" key="1">
    <citation type="journal article" date="2014" name="Nat. Commun.">
        <title>Molecular traces of alternative social organization in a termite genome.</title>
        <authorList>
            <person name="Terrapon N."/>
            <person name="Li C."/>
            <person name="Robertson H.M."/>
            <person name="Ji L."/>
            <person name="Meng X."/>
            <person name="Booth W."/>
            <person name="Chen Z."/>
            <person name="Childers C.P."/>
            <person name="Glastad K.M."/>
            <person name="Gokhale K."/>
            <person name="Gowin J."/>
            <person name="Gronenberg W."/>
            <person name="Hermansen R.A."/>
            <person name="Hu H."/>
            <person name="Hunt B.G."/>
            <person name="Huylmans A.K."/>
            <person name="Khalil S.M."/>
            <person name="Mitchell R.D."/>
            <person name="Munoz-Torres M.C."/>
            <person name="Mustard J.A."/>
            <person name="Pan H."/>
            <person name="Reese J.T."/>
            <person name="Scharf M.E."/>
            <person name="Sun F."/>
            <person name="Vogel H."/>
            <person name="Xiao J."/>
            <person name="Yang W."/>
            <person name="Yang Z."/>
            <person name="Yang Z."/>
            <person name="Zhou J."/>
            <person name="Zhu J."/>
            <person name="Brent C.S."/>
            <person name="Elsik C.G."/>
            <person name="Goodisman M.A."/>
            <person name="Liberles D.A."/>
            <person name="Roe R.M."/>
            <person name="Vargo E.L."/>
            <person name="Vilcinskas A."/>
            <person name="Wang J."/>
            <person name="Bornberg-Bauer E."/>
            <person name="Korb J."/>
            <person name="Zhang G."/>
            <person name="Liebig J."/>
        </authorList>
    </citation>
    <scope>NUCLEOTIDE SEQUENCE [LARGE SCALE GENOMIC DNA]</scope>
    <source>
        <tissue evidence="4">Whole organism</tissue>
    </source>
</reference>
<dbReference type="EMBL" id="KK852533">
    <property type="protein sequence ID" value="KDR21847.1"/>
    <property type="molecule type" value="Genomic_DNA"/>
</dbReference>
<dbReference type="OMA" id="NAMSANC"/>
<dbReference type="GO" id="GO:0008270">
    <property type="term" value="F:zinc ion binding"/>
    <property type="evidence" value="ECO:0007669"/>
    <property type="project" value="UniProtKB-UniRule"/>
</dbReference>
<comment type="cofactor">
    <cofactor evidence="1 2">
        <name>Zn(2+)</name>
        <dbReference type="ChEBI" id="CHEBI:29105"/>
    </cofactor>
    <text evidence="1 2">Binds 1 zinc ion per subunit.</text>
</comment>
<keyword evidence="1 2" id="KW-0645">Protease</keyword>
<dbReference type="PROSITE" id="PS51864">
    <property type="entry name" value="ASTACIN"/>
    <property type="match status" value="1"/>
</dbReference>
<dbReference type="Pfam" id="PF01400">
    <property type="entry name" value="Astacin"/>
    <property type="match status" value="1"/>
</dbReference>
<keyword evidence="1 2" id="KW-0479">Metal-binding</keyword>
<dbReference type="CDD" id="cd04280">
    <property type="entry name" value="ZnMc_astacin_like"/>
    <property type="match status" value="1"/>
</dbReference>
<dbReference type="eggNOG" id="KOG3714">
    <property type="taxonomic scope" value="Eukaryota"/>
</dbReference>
<dbReference type="InterPro" id="IPR001506">
    <property type="entry name" value="Peptidase_M12A"/>
</dbReference>
<gene>
    <name evidence="4" type="ORF">L798_03317</name>
</gene>
<dbReference type="Gene3D" id="3.40.390.10">
    <property type="entry name" value="Collagenase (Catalytic Domain)"/>
    <property type="match status" value="1"/>
</dbReference>
<keyword evidence="1 2" id="KW-0482">Metalloprotease</keyword>
<evidence type="ECO:0000313" key="5">
    <source>
        <dbReference type="Proteomes" id="UP000027135"/>
    </source>
</evidence>
<feature type="binding site" evidence="1">
    <location>
        <position position="180"/>
    </location>
    <ligand>
        <name>Zn(2+)</name>
        <dbReference type="ChEBI" id="CHEBI:29105"/>
        <note>catalytic</note>
    </ligand>
</feature>
<feature type="signal peptide" evidence="2">
    <location>
        <begin position="1"/>
        <end position="16"/>
    </location>
</feature>
<dbReference type="InterPro" id="IPR006026">
    <property type="entry name" value="Peptidase_Metallo"/>
</dbReference>
<comment type="caution">
    <text evidence="1">Lacks conserved residue(s) required for the propagation of feature annotation.</text>
</comment>
<dbReference type="EC" id="3.4.24.-" evidence="2"/>
<evidence type="ECO:0000259" key="3">
    <source>
        <dbReference type="PROSITE" id="PS51864"/>
    </source>
</evidence>
<dbReference type="GO" id="GO:0006508">
    <property type="term" value="P:proteolysis"/>
    <property type="evidence" value="ECO:0007669"/>
    <property type="project" value="UniProtKB-KW"/>
</dbReference>
<feature type="binding site" evidence="1">
    <location>
        <position position="190"/>
    </location>
    <ligand>
        <name>Zn(2+)</name>
        <dbReference type="ChEBI" id="CHEBI:29105"/>
        <note>catalytic</note>
    </ligand>
</feature>
<dbReference type="AlphaFoldDB" id="A0A067RDK4"/>
<feature type="binding site" evidence="1">
    <location>
        <position position="184"/>
    </location>
    <ligand>
        <name>Zn(2+)</name>
        <dbReference type="ChEBI" id="CHEBI:29105"/>
        <note>catalytic</note>
    </ligand>
</feature>
<keyword evidence="1 2" id="KW-0862">Zinc</keyword>
<organism evidence="4 5">
    <name type="scientific">Zootermopsis nevadensis</name>
    <name type="common">Dampwood termite</name>
    <dbReference type="NCBI Taxonomy" id="136037"/>
    <lineage>
        <taxon>Eukaryota</taxon>
        <taxon>Metazoa</taxon>
        <taxon>Ecdysozoa</taxon>
        <taxon>Arthropoda</taxon>
        <taxon>Hexapoda</taxon>
        <taxon>Insecta</taxon>
        <taxon>Pterygota</taxon>
        <taxon>Neoptera</taxon>
        <taxon>Polyneoptera</taxon>
        <taxon>Dictyoptera</taxon>
        <taxon>Blattodea</taxon>
        <taxon>Blattoidea</taxon>
        <taxon>Termitoidae</taxon>
        <taxon>Termopsidae</taxon>
        <taxon>Zootermopsis</taxon>
    </lineage>
</organism>